<dbReference type="RefSeq" id="WP_115152076.1">
    <property type="nucleotide sequence ID" value="NZ_UGPP01000001.1"/>
</dbReference>
<dbReference type="Gene3D" id="3.40.50.300">
    <property type="entry name" value="P-loop containing nucleotide triphosphate hydrolases"/>
    <property type="match status" value="1"/>
</dbReference>
<dbReference type="InterPro" id="IPR017871">
    <property type="entry name" value="ABC_transporter-like_CS"/>
</dbReference>
<evidence type="ECO:0000256" key="1">
    <source>
        <dbReference type="ARBA" id="ARBA00022448"/>
    </source>
</evidence>
<keyword evidence="3 5" id="KW-0067">ATP-binding</keyword>
<evidence type="ECO:0000256" key="3">
    <source>
        <dbReference type="ARBA" id="ARBA00022840"/>
    </source>
</evidence>
<dbReference type="PANTHER" id="PTHR42781">
    <property type="entry name" value="SPERMIDINE/PUTRESCINE IMPORT ATP-BINDING PROTEIN POTA"/>
    <property type="match status" value="1"/>
</dbReference>
<evidence type="ECO:0000256" key="2">
    <source>
        <dbReference type="ARBA" id="ARBA00022741"/>
    </source>
</evidence>
<dbReference type="EC" id="3.6.3.30" evidence="5"/>
<evidence type="ECO:0000259" key="4">
    <source>
        <dbReference type="PROSITE" id="PS50893"/>
    </source>
</evidence>
<keyword evidence="5" id="KW-0378">Hydrolase</keyword>
<dbReference type="GO" id="GO:0016887">
    <property type="term" value="F:ATP hydrolysis activity"/>
    <property type="evidence" value="ECO:0007669"/>
    <property type="project" value="InterPro"/>
</dbReference>
<dbReference type="PANTHER" id="PTHR42781:SF4">
    <property type="entry name" value="SPERMIDINE_PUTRESCINE IMPORT ATP-BINDING PROTEIN POTA"/>
    <property type="match status" value="1"/>
</dbReference>
<protein>
    <submittedName>
        <fullName evidence="5">Fe(3+) ions import ATP-binding protein FbpC 2</fullName>
        <ecNumber evidence="5">3.6.3.30</ecNumber>
    </submittedName>
</protein>
<dbReference type="InterPro" id="IPR003439">
    <property type="entry name" value="ABC_transporter-like_ATP-bd"/>
</dbReference>
<keyword evidence="2" id="KW-0547">Nucleotide-binding</keyword>
<organism evidence="5 6">
    <name type="scientific">Megamonas hypermegale</name>
    <dbReference type="NCBI Taxonomy" id="158847"/>
    <lineage>
        <taxon>Bacteria</taxon>
        <taxon>Bacillati</taxon>
        <taxon>Bacillota</taxon>
        <taxon>Negativicutes</taxon>
        <taxon>Selenomonadales</taxon>
        <taxon>Selenomonadaceae</taxon>
        <taxon>Megamonas</taxon>
    </lineage>
</organism>
<evidence type="ECO:0000313" key="6">
    <source>
        <dbReference type="Proteomes" id="UP000255234"/>
    </source>
</evidence>
<dbReference type="GO" id="GO:0005524">
    <property type="term" value="F:ATP binding"/>
    <property type="evidence" value="ECO:0007669"/>
    <property type="project" value="UniProtKB-KW"/>
</dbReference>
<dbReference type="PROSITE" id="PS00211">
    <property type="entry name" value="ABC_TRANSPORTER_1"/>
    <property type="match status" value="1"/>
</dbReference>
<dbReference type="EMBL" id="UGPP01000001">
    <property type="protein sequence ID" value="STY71939.1"/>
    <property type="molecule type" value="Genomic_DNA"/>
</dbReference>
<sequence>MALEVAIKKYYPDFSLDVNFYTEKGILGVLGASGCGKSVTLKCIAGIETPDEGKIILNGRVLFDSEKKINLSPQKRNIGYLFQNYALFPHMNVEENIAVGIKIKEEKNEIIAKYLKIFHLENLKKAYPKNLSGGQQQRVALARIFASQSDILMLDEPFSALDDFLKWQVELELAKVLKLYGKNVLFVSHNRDEIYRFCDEIMVLSQGKTVSFSTKKDLFEKPNSIAASKLSGCKNHSRIEKVDKYLCRAIDWNIDLTVTSEISDKDRYIGIRAHELMIVDDKERKKDINVEEFIIDELVENIFSIVIMLRKENAKQAIRLEVSKEYWQNNKRIGDTICVKLPQDKIFLLDK</sequence>
<dbReference type="Pfam" id="PF00005">
    <property type="entry name" value="ABC_tran"/>
    <property type="match status" value="1"/>
</dbReference>
<dbReference type="Proteomes" id="UP000255234">
    <property type="component" value="Unassembled WGS sequence"/>
</dbReference>
<dbReference type="InterPro" id="IPR003593">
    <property type="entry name" value="AAA+_ATPase"/>
</dbReference>
<dbReference type="InterPro" id="IPR027417">
    <property type="entry name" value="P-loop_NTPase"/>
</dbReference>
<name>A0A378NW98_9FIRM</name>
<dbReference type="SMART" id="SM00382">
    <property type="entry name" value="AAA"/>
    <property type="match status" value="1"/>
</dbReference>
<dbReference type="PROSITE" id="PS50893">
    <property type="entry name" value="ABC_TRANSPORTER_2"/>
    <property type="match status" value="1"/>
</dbReference>
<gene>
    <name evidence="5" type="primary">fbpC2_2</name>
    <name evidence="5" type="ORF">NCTC10571_02125</name>
</gene>
<evidence type="ECO:0000313" key="5">
    <source>
        <dbReference type="EMBL" id="STY71939.1"/>
    </source>
</evidence>
<dbReference type="InterPro" id="IPR050093">
    <property type="entry name" value="ABC_SmlMolc_Importer"/>
</dbReference>
<reference evidence="5 6" key="1">
    <citation type="submission" date="2018-06" db="EMBL/GenBank/DDBJ databases">
        <authorList>
            <consortium name="Pathogen Informatics"/>
            <person name="Doyle S."/>
        </authorList>
    </citation>
    <scope>NUCLEOTIDE SEQUENCE [LARGE SCALE GENOMIC DNA]</scope>
    <source>
        <strain evidence="5 6">NCTC10571</strain>
    </source>
</reference>
<keyword evidence="1" id="KW-0813">Transport</keyword>
<dbReference type="AlphaFoldDB" id="A0A378NW98"/>
<dbReference type="SUPFAM" id="SSF52540">
    <property type="entry name" value="P-loop containing nucleoside triphosphate hydrolases"/>
    <property type="match status" value="1"/>
</dbReference>
<accession>A0A378NW98</accession>
<proteinExistence type="predicted"/>
<feature type="domain" description="ABC transporter" evidence="4">
    <location>
        <begin position="1"/>
        <end position="231"/>
    </location>
</feature>